<reference evidence="3" key="1">
    <citation type="submission" date="2017-02" db="UniProtKB">
        <authorList>
            <consortium name="WormBaseParasite"/>
        </authorList>
    </citation>
    <scope>IDENTIFICATION</scope>
</reference>
<dbReference type="WBParaSite" id="BTMF_0000392101-mRNA-1">
    <property type="protein sequence ID" value="BTMF_0000392101-mRNA-1"/>
    <property type="gene ID" value="BTMF_0000392101"/>
</dbReference>
<gene>
    <name evidence="1" type="ORF">BTMF_LOCUS3225</name>
</gene>
<dbReference type="AlphaFoldDB" id="A0A0R3QC41"/>
<evidence type="ECO:0000313" key="1">
    <source>
        <dbReference type="EMBL" id="VDO14303.1"/>
    </source>
</evidence>
<keyword evidence="2" id="KW-1185">Reference proteome</keyword>
<sequence length="40" mass="4641">MIICACVNISPRIHSYNIDVKRRGKEVYVRSSCLLKFTIL</sequence>
<reference evidence="1 2" key="2">
    <citation type="submission" date="2018-11" db="EMBL/GenBank/DDBJ databases">
        <authorList>
            <consortium name="Pathogen Informatics"/>
        </authorList>
    </citation>
    <scope>NUCLEOTIDE SEQUENCE [LARGE SCALE GENOMIC DNA]</scope>
</reference>
<organism evidence="3">
    <name type="scientific">Brugia timori</name>
    <dbReference type="NCBI Taxonomy" id="42155"/>
    <lineage>
        <taxon>Eukaryota</taxon>
        <taxon>Metazoa</taxon>
        <taxon>Ecdysozoa</taxon>
        <taxon>Nematoda</taxon>
        <taxon>Chromadorea</taxon>
        <taxon>Rhabditida</taxon>
        <taxon>Spirurina</taxon>
        <taxon>Spiruromorpha</taxon>
        <taxon>Filarioidea</taxon>
        <taxon>Onchocercidae</taxon>
        <taxon>Brugia</taxon>
    </lineage>
</organism>
<protein>
    <submittedName>
        <fullName evidence="1 3">Uncharacterized protein</fullName>
    </submittedName>
</protein>
<dbReference type="EMBL" id="UZAG01002859">
    <property type="protein sequence ID" value="VDO14303.1"/>
    <property type="molecule type" value="Genomic_DNA"/>
</dbReference>
<name>A0A0R3QC41_9BILA</name>
<accession>A0A0R3QC41</accession>
<evidence type="ECO:0000313" key="2">
    <source>
        <dbReference type="Proteomes" id="UP000280834"/>
    </source>
</evidence>
<proteinExistence type="predicted"/>
<evidence type="ECO:0000313" key="3">
    <source>
        <dbReference type="WBParaSite" id="BTMF_0000392101-mRNA-1"/>
    </source>
</evidence>
<dbReference type="Proteomes" id="UP000280834">
    <property type="component" value="Unassembled WGS sequence"/>
</dbReference>